<comment type="caution">
    <text evidence="2">The sequence shown here is derived from an EMBL/GenBank/DDBJ whole genome shotgun (WGS) entry which is preliminary data.</text>
</comment>
<feature type="region of interest" description="Disordered" evidence="1">
    <location>
        <begin position="428"/>
        <end position="480"/>
    </location>
</feature>
<protein>
    <submittedName>
        <fullName evidence="2">tRNA(His) guanylyltransferase</fullName>
    </submittedName>
</protein>
<dbReference type="EMBL" id="SNSC02000002">
    <property type="protein sequence ID" value="TID26671.1"/>
    <property type="molecule type" value="Genomic_DNA"/>
</dbReference>
<keyword evidence="2" id="KW-0548">Nucleotidyltransferase</keyword>
<feature type="region of interest" description="Disordered" evidence="1">
    <location>
        <begin position="1"/>
        <end position="108"/>
    </location>
</feature>
<keyword evidence="3" id="KW-1185">Reference proteome</keyword>
<organism evidence="2 3">
    <name type="scientific">Venturia nashicola</name>
    <dbReference type="NCBI Taxonomy" id="86259"/>
    <lineage>
        <taxon>Eukaryota</taxon>
        <taxon>Fungi</taxon>
        <taxon>Dikarya</taxon>
        <taxon>Ascomycota</taxon>
        <taxon>Pezizomycotina</taxon>
        <taxon>Dothideomycetes</taxon>
        <taxon>Pleosporomycetidae</taxon>
        <taxon>Venturiales</taxon>
        <taxon>Venturiaceae</taxon>
        <taxon>Venturia</taxon>
    </lineage>
</organism>
<accession>A0A4Z1PLB3</accession>
<sequence length="480" mass="54447">MATKKNKPVPPAVARGDVSLARKPAVPHTRTTHSTAAHAPELSRDTSTAKPSLQSAAATSAPNNLKRSRKDNKEDGSETPSTSKRLRKDGRVSYHEDEQGEPQVPVDVQSYIAKRTQEIRAEVQKLGKSVMPPPPAERREWETDTLENARKIKELVSESKLLSLITHQLAKTKAMDEEGNHGEERRLLTPAEIDTWANTIYGELSKKEQEDVGWIKVNYTCDPPPEGGSLHTVLPEGEDKKKVDWPEEFAWIVWEAKKSFKIQPVKGKNSFWDWFEPPGDGFQPYNRQLIAKAKEKQVVKWMKENDQPFSWDKIRNYGPIPRGAGEQPKALNTWNDFHRWTAKKRFKDYSDKENPHWSASLVNPSPTHTHFLAHTARRFEVWKRLRTLDQFLDIRDVLGRQYRAGSEEARARARVLLDSMPDLEYIPREATSKKVSEESSEATPARRSTRISRSGAILPSGAWKWPKAGGHPENPGDDAG</sequence>
<gene>
    <name evidence="2" type="ORF">E6O75_ATG01164</name>
</gene>
<evidence type="ECO:0000313" key="3">
    <source>
        <dbReference type="Proteomes" id="UP000298493"/>
    </source>
</evidence>
<dbReference type="AlphaFoldDB" id="A0A4Z1PLB3"/>
<feature type="compositionally biased region" description="Low complexity" evidence="1">
    <location>
        <begin position="28"/>
        <end position="39"/>
    </location>
</feature>
<evidence type="ECO:0000313" key="2">
    <source>
        <dbReference type="EMBL" id="TID26671.1"/>
    </source>
</evidence>
<feature type="compositionally biased region" description="Polar residues" evidence="1">
    <location>
        <begin position="45"/>
        <end position="65"/>
    </location>
</feature>
<dbReference type="Proteomes" id="UP000298493">
    <property type="component" value="Unassembled WGS sequence"/>
</dbReference>
<feature type="compositionally biased region" description="Basic and acidic residues" evidence="1">
    <location>
        <begin position="428"/>
        <end position="437"/>
    </location>
</feature>
<name>A0A4Z1PLB3_9PEZI</name>
<reference evidence="2 3" key="1">
    <citation type="submission" date="2019-04" db="EMBL/GenBank/DDBJ databases">
        <title>High contiguity whole genome sequence and gene annotation resource for two Venturia nashicola isolates.</title>
        <authorList>
            <person name="Prokchorchik M."/>
            <person name="Won K."/>
            <person name="Lee Y."/>
            <person name="Choi E.D."/>
            <person name="Segonzac C."/>
            <person name="Sohn K.H."/>
        </authorList>
    </citation>
    <scope>NUCLEOTIDE SEQUENCE [LARGE SCALE GENOMIC DNA]</scope>
    <source>
        <strain evidence="2 3">PRI2</strain>
    </source>
</reference>
<proteinExistence type="predicted"/>
<dbReference type="GO" id="GO:0016779">
    <property type="term" value="F:nucleotidyltransferase activity"/>
    <property type="evidence" value="ECO:0007669"/>
    <property type="project" value="UniProtKB-KW"/>
</dbReference>
<keyword evidence="2" id="KW-0808">Transferase</keyword>
<evidence type="ECO:0000256" key="1">
    <source>
        <dbReference type="SAM" id="MobiDB-lite"/>
    </source>
</evidence>